<protein>
    <submittedName>
        <fullName evidence="1">SDR family NAD(P)-dependent oxidoreductase</fullName>
    </submittedName>
</protein>
<organism evidence="1 2">
    <name type="scientific">Amycolatopsis coloradensis</name>
    <dbReference type="NCBI Taxonomy" id="76021"/>
    <lineage>
        <taxon>Bacteria</taxon>
        <taxon>Bacillati</taxon>
        <taxon>Actinomycetota</taxon>
        <taxon>Actinomycetes</taxon>
        <taxon>Pseudonocardiales</taxon>
        <taxon>Pseudonocardiaceae</taxon>
        <taxon>Amycolatopsis</taxon>
    </lineage>
</organism>
<evidence type="ECO:0000313" key="1">
    <source>
        <dbReference type="EMBL" id="WYW21272.1"/>
    </source>
</evidence>
<sequence>MGSAENNSVTRGRSERRGITSTGQRLLALVTGATDGIGEAVSHRLAGIVDTLLVHGKSASLLSALAAELAPAHPGTSIVPVLADLRSFADVRRMAASIRATFDHIDILVNNAATAGQHPRALTEDGNESIFQVNYLSPVLLVAELYDLLRAARCCRVVNVVCDIHRQARAIGLGCVDGRRYHPLLAYAQSKFALAVHTASLASAFAGSRCTAVCLDPGVTETKLRRKLVVLPGGVVSEAADNVLYAATMRTMPREFYLVGKEIVQPEPELLRAPVQRALEEMTEEALGRRLPWAETAQGRSTACY</sequence>
<dbReference type="EMBL" id="CP150484">
    <property type="protein sequence ID" value="WYW21272.1"/>
    <property type="molecule type" value="Genomic_DNA"/>
</dbReference>
<dbReference type="Proteomes" id="UP001456344">
    <property type="component" value="Chromosome"/>
</dbReference>
<gene>
    <name evidence="1" type="ORF">LCL61_37575</name>
</gene>
<name>A0ACD5BPV1_9PSEU</name>
<proteinExistence type="predicted"/>
<accession>A0ACD5BPV1</accession>
<evidence type="ECO:0000313" key="2">
    <source>
        <dbReference type="Proteomes" id="UP001456344"/>
    </source>
</evidence>
<keyword evidence="2" id="KW-1185">Reference proteome</keyword>
<reference evidence="1" key="1">
    <citation type="submission" date="2023-10" db="EMBL/GenBank/DDBJ databases">
        <title>Whole genome sequencing of actinobacterial strain Amycolatopsis sp. (BCA-696) identifies the underlying plant growth-promoting genes.</title>
        <authorList>
            <person name="Gandham P."/>
            <person name="Vadla N."/>
            <person name="Saji A."/>
            <person name="Srinivas V."/>
            <person name="Ruperao P."/>
            <person name="Selvanayagam S."/>
            <person name="Saxena R.K."/>
            <person name="Rathore A."/>
            <person name="Gopalakrishnan S."/>
            <person name="Thakur V."/>
        </authorList>
    </citation>
    <scope>NUCLEOTIDE SEQUENCE</scope>
    <source>
        <strain evidence="1">BCA-696</strain>
    </source>
</reference>